<evidence type="ECO:0000256" key="8">
    <source>
        <dbReference type="ARBA" id="ARBA00022842"/>
    </source>
</evidence>
<feature type="active site" evidence="13">
    <location>
        <position position="65"/>
    </location>
</feature>
<dbReference type="GO" id="GO:0009432">
    <property type="term" value="P:SOS response"/>
    <property type="evidence" value="ECO:0007669"/>
    <property type="project" value="UniProtKB-ARBA"/>
</dbReference>
<evidence type="ECO:0000256" key="14">
    <source>
        <dbReference type="NCBIfam" id="TIGR00228"/>
    </source>
</evidence>
<evidence type="ECO:0000256" key="2">
    <source>
        <dbReference type="ARBA" id="ARBA00022490"/>
    </source>
</evidence>
<organism evidence="15 16">
    <name type="scientific">Holospora elegans E1</name>
    <dbReference type="NCBI Taxonomy" id="1427503"/>
    <lineage>
        <taxon>Bacteria</taxon>
        <taxon>Pseudomonadati</taxon>
        <taxon>Pseudomonadota</taxon>
        <taxon>Alphaproteobacteria</taxon>
        <taxon>Holosporales</taxon>
        <taxon>Holosporaceae</taxon>
        <taxon>Holospora</taxon>
    </lineage>
</organism>
<keyword evidence="8 13" id="KW-0460">Magnesium</keyword>
<comment type="function">
    <text evidence="13">The RuvA-RuvB-RuvC complex processes Holliday junction (HJ) DNA during genetic recombination and DNA repair. Endonuclease that resolves HJ intermediates. Cleaves cruciform DNA by making single-stranded nicks across the HJ at symmetrical positions within the homologous arms, yielding a 5'-phosphate and a 3'-hydroxyl group; requires a central core of homology in the junction. The consensus cleavage sequence is 5'-(A/T)TT(C/G)-3'. Cleavage occurs on the 3'-side of the TT dinucleotide at the point of strand exchange. HJ branch migration catalyzed by RuvA-RuvB allows RuvC to scan DNA until it finds its consensus sequence, where it cleaves and resolves the cruciform DNA.</text>
</comment>
<evidence type="ECO:0000256" key="11">
    <source>
        <dbReference type="ARBA" id="ARBA00023204"/>
    </source>
</evidence>
<proteinExistence type="inferred from homology"/>
<reference evidence="15 16" key="1">
    <citation type="journal article" date="2014" name="FEMS Microbiol. Lett.">
        <title>Draft genome sequences of three Holospora species (Holospora obtusa, Holospora undulata, and Holospora elegans), endonuclear symbiotic bacteria of the ciliate Paramecium caudatum.</title>
        <authorList>
            <person name="Dohra H."/>
            <person name="Tanaka K."/>
            <person name="Suzuki T."/>
            <person name="Fujishima M."/>
            <person name="Suzuki H."/>
        </authorList>
    </citation>
    <scope>NUCLEOTIDE SEQUENCE [LARGE SCALE GENOMIC DNA]</scope>
    <source>
        <strain evidence="15 16">E1</strain>
    </source>
</reference>
<dbReference type="Proteomes" id="UP000024842">
    <property type="component" value="Unassembled WGS sequence"/>
</dbReference>
<accession>A0A023DXI7</accession>
<dbReference type="NCBIfam" id="TIGR00228">
    <property type="entry name" value="ruvC"/>
    <property type="match status" value="1"/>
</dbReference>
<keyword evidence="4 13" id="KW-0479">Metal-binding</keyword>
<evidence type="ECO:0000256" key="9">
    <source>
        <dbReference type="ARBA" id="ARBA00023125"/>
    </source>
</evidence>
<evidence type="ECO:0000256" key="3">
    <source>
        <dbReference type="ARBA" id="ARBA00022722"/>
    </source>
</evidence>
<evidence type="ECO:0000256" key="1">
    <source>
        <dbReference type="ARBA" id="ARBA00009518"/>
    </source>
</evidence>
<keyword evidence="2 13" id="KW-0963">Cytoplasm</keyword>
<feature type="active site" evidence="13">
    <location>
        <position position="136"/>
    </location>
</feature>
<keyword evidence="7 13" id="KW-0378">Hydrolase</keyword>
<dbReference type="RefSeq" id="WP_006295515.1">
    <property type="nucleotide sequence ID" value="NZ_BAUP01000063.1"/>
</dbReference>
<evidence type="ECO:0000256" key="10">
    <source>
        <dbReference type="ARBA" id="ARBA00023172"/>
    </source>
</evidence>
<dbReference type="CDD" id="cd16962">
    <property type="entry name" value="RuvC"/>
    <property type="match status" value="1"/>
</dbReference>
<keyword evidence="10 13" id="KW-0233">DNA recombination</keyword>
<keyword evidence="16" id="KW-1185">Reference proteome</keyword>
<comment type="subcellular location">
    <subcellularLocation>
        <location evidence="13">Cytoplasm</location>
    </subcellularLocation>
</comment>
<dbReference type="FunFam" id="3.30.420.10:FF:000002">
    <property type="entry name" value="Crossover junction endodeoxyribonuclease RuvC"/>
    <property type="match status" value="1"/>
</dbReference>
<protein>
    <recommendedName>
        <fullName evidence="13 14">Crossover junction endodeoxyribonuclease RuvC</fullName>
        <ecNumber evidence="13 14">3.1.21.10</ecNumber>
    </recommendedName>
    <alternativeName>
        <fullName evidence="13">Holliday junction nuclease RuvC</fullName>
    </alternativeName>
    <alternativeName>
        <fullName evidence="13">Holliday junction resolvase RuvC</fullName>
    </alternativeName>
</protein>
<dbReference type="InterPro" id="IPR012337">
    <property type="entry name" value="RNaseH-like_sf"/>
</dbReference>
<name>A0A023DXI7_9PROT</name>
<keyword evidence="11 13" id="KW-0234">DNA repair</keyword>
<dbReference type="SUPFAM" id="SSF53098">
    <property type="entry name" value="Ribonuclease H-like"/>
    <property type="match status" value="1"/>
</dbReference>
<feature type="binding site" evidence="13">
    <location>
        <position position="65"/>
    </location>
    <ligand>
        <name>Mg(2+)</name>
        <dbReference type="ChEBI" id="CHEBI:18420"/>
        <label>2</label>
    </ligand>
</feature>
<comment type="cofactor">
    <cofactor evidence="13">
        <name>Mg(2+)</name>
        <dbReference type="ChEBI" id="CHEBI:18420"/>
    </cofactor>
    <text evidence="13">Binds 2 Mg(2+) ion per subunit.</text>
</comment>
<evidence type="ECO:0000313" key="16">
    <source>
        <dbReference type="Proteomes" id="UP000024842"/>
    </source>
</evidence>
<dbReference type="InterPro" id="IPR036397">
    <property type="entry name" value="RNaseH_sf"/>
</dbReference>
<keyword evidence="6 13" id="KW-0227">DNA damage</keyword>
<dbReference type="HAMAP" id="MF_00034">
    <property type="entry name" value="RuvC"/>
    <property type="match status" value="1"/>
</dbReference>
<dbReference type="PRINTS" id="PR00696">
    <property type="entry name" value="RSOLVASERUVC"/>
</dbReference>
<dbReference type="PANTHER" id="PTHR30194:SF3">
    <property type="entry name" value="CROSSOVER JUNCTION ENDODEOXYRIBONUCLEASE RUVC"/>
    <property type="match status" value="1"/>
</dbReference>
<feature type="binding site" evidence="13">
    <location>
        <position position="136"/>
    </location>
    <ligand>
        <name>Mg(2+)</name>
        <dbReference type="ChEBI" id="CHEBI:18420"/>
        <label>1</label>
    </ligand>
</feature>
<dbReference type="GO" id="GO:0005737">
    <property type="term" value="C:cytoplasm"/>
    <property type="evidence" value="ECO:0007669"/>
    <property type="project" value="UniProtKB-SubCell"/>
</dbReference>
<evidence type="ECO:0000256" key="6">
    <source>
        <dbReference type="ARBA" id="ARBA00022763"/>
    </source>
</evidence>
<dbReference type="Pfam" id="PF02075">
    <property type="entry name" value="RuvC"/>
    <property type="match status" value="1"/>
</dbReference>
<dbReference type="EMBL" id="BAUP01000063">
    <property type="protein sequence ID" value="GAJ46116.1"/>
    <property type="molecule type" value="Genomic_DNA"/>
</dbReference>
<dbReference type="GO" id="GO:0003677">
    <property type="term" value="F:DNA binding"/>
    <property type="evidence" value="ECO:0007669"/>
    <property type="project" value="UniProtKB-KW"/>
</dbReference>
<gene>
    <name evidence="13" type="primary">ruvC</name>
    <name evidence="15" type="ORF">HE1_00439</name>
</gene>
<dbReference type="Gene3D" id="3.30.420.10">
    <property type="entry name" value="Ribonuclease H-like superfamily/Ribonuclease H"/>
    <property type="match status" value="1"/>
</dbReference>
<dbReference type="STRING" id="1427503.HE1_00439"/>
<dbReference type="GO" id="GO:0048476">
    <property type="term" value="C:Holliday junction resolvase complex"/>
    <property type="evidence" value="ECO:0007669"/>
    <property type="project" value="UniProtKB-UniRule"/>
</dbReference>
<comment type="catalytic activity">
    <reaction evidence="12 13">
        <text>Endonucleolytic cleavage at a junction such as a reciprocal single-stranded crossover between two homologous DNA duplexes (Holliday junction).</text>
        <dbReference type="EC" id="3.1.21.10"/>
    </reaction>
</comment>
<dbReference type="EC" id="3.1.21.10" evidence="13 14"/>
<feature type="active site" evidence="13">
    <location>
        <position position="4"/>
    </location>
</feature>
<evidence type="ECO:0000313" key="15">
    <source>
        <dbReference type="EMBL" id="GAJ46116.1"/>
    </source>
</evidence>
<evidence type="ECO:0000256" key="12">
    <source>
        <dbReference type="ARBA" id="ARBA00029354"/>
    </source>
</evidence>
<sequence>MGLDPGLTYTGWAIVSTHPIERFVCKAYGRIQTSVRKSISERLVHIHDVLLSVCETWMPHCAAIEQIFVNSNPVSSLKLGLARGVALMTPGRLQISVTEYSANTVKKSVTGNGHASKEQVLKMLKQIFHQTLSSYDSSDALAVALCHGFHLK</sequence>
<dbReference type="InterPro" id="IPR002176">
    <property type="entry name" value="X-over_junc_endoDNase_RuvC"/>
</dbReference>
<evidence type="ECO:0000256" key="13">
    <source>
        <dbReference type="HAMAP-Rule" id="MF_00034"/>
    </source>
</evidence>
<evidence type="ECO:0000256" key="4">
    <source>
        <dbReference type="ARBA" id="ARBA00022723"/>
    </source>
</evidence>
<dbReference type="GO" id="GO:0006310">
    <property type="term" value="P:DNA recombination"/>
    <property type="evidence" value="ECO:0007669"/>
    <property type="project" value="UniProtKB-UniRule"/>
</dbReference>
<comment type="caution">
    <text evidence="15">The sequence shown here is derived from an EMBL/GenBank/DDBJ whole genome shotgun (WGS) entry which is preliminary data.</text>
</comment>
<dbReference type="AlphaFoldDB" id="A0A023DXI7"/>
<dbReference type="PANTHER" id="PTHR30194">
    <property type="entry name" value="CROSSOVER JUNCTION ENDODEOXYRIBONUCLEASE RUVC"/>
    <property type="match status" value="1"/>
</dbReference>
<evidence type="ECO:0000256" key="5">
    <source>
        <dbReference type="ARBA" id="ARBA00022759"/>
    </source>
</evidence>
<comment type="similarity">
    <text evidence="1 13">Belongs to the RuvC family.</text>
</comment>
<comment type="subunit">
    <text evidence="13">Homodimer which binds Holliday junction (HJ) DNA. The HJ becomes 2-fold symmetrical on binding to RuvC with unstacked arms; it has a different conformation from HJ DNA in complex with RuvA. In the full resolvosome a probable DNA-RuvA(4)-RuvB(12)-RuvC(2) complex forms which resolves the HJ.</text>
</comment>
<keyword evidence="5 13" id="KW-0255">Endonuclease</keyword>
<evidence type="ECO:0000256" key="7">
    <source>
        <dbReference type="ARBA" id="ARBA00022801"/>
    </source>
</evidence>
<keyword evidence="9 13" id="KW-0238">DNA-binding</keyword>
<feature type="binding site" evidence="13">
    <location>
        <position position="4"/>
    </location>
    <ligand>
        <name>Mg(2+)</name>
        <dbReference type="ChEBI" id="CHEBI:18420"/>
        <label>1</label>
    </ligand>
</feature>
<dbReference type="GO" id="GO:0000287">
    <property type="term" value="F:magnesium ion binding"/>
    <property type="evidence" value="ECO:0007669"/>
    <property type="project" value="UniProtKB-UniRule"/>
</dbReference>
<dbReference type="GO" id="GO:0006281">
    <property type="term" value="P:DNA repair"/>
    <property type="evidence" value="ECO:0007669"/>
    <property type="project" value="UniProtKB-UniRule"/>
</dbReference>
<dbReference type="GO" id="GO:0008821">
    <property type="term" value="F:crossover junction DNA endonuclease activity"/>
    <property type="evidence" value="ECO:0007669"/>
    <property type="project" value="UniProtKB-UniRule"/>
</dbReference>
<keyword evidence="3 13" id="KW-0540">Nuclease</keyword>